<accession>A0A8I3A5K9</accession>
<evidence type="ECO:0000313" key="2">
    <source>
        <dbReference type="EMBL" id="KAG6371956.1"/>
    </source>
</evidence>
<feature type="compositionally biased region" description="Pro residues" evidence="1">
    <location>
        <begin position="160"/>
        <end position="185"/>
    </location>
</feature>
<sequence length="236" mass="25706">MMSATWLTLVPLAAPKYNTFFPGAMKISSIPPNTPAGQLTPKRIPHPILYLGPLHRTLDRNPLLSIYALPRNEVFRDQQVILAFGDKYPWVSVGLEDDFGAAACTTPAAPSCSTCTSTATTAVTASTSAARLETTATNAATYIAGQIQDMEKRTLRDAPRPPPRPPPLGAPRPPPPRPPNPPRLPDAPVTRVVFRIKTSQKRNTYRMPFSHPRKAGLNLDLGLVNLEINEFASHEA</sequence>
<proteinExistence type="predicted"/>
<keyword evidence="3" id="KW-1185">Reference proteome</keyword>
<organism evidence="2 3">
    <name type="scientific">Boletus reticuloceps</name>
    <dbReference type="NCBI Taxonomy" id="495285"/>
    <lineage>
        <taxon>Eukaryota</taxon>
        <taxon>Fungi</taxon>
        <taxon>Dikarya</taxon>
        <taxon>Basidiomycota</taxon>
        <taxon>Agaricomycotina</taxon>
        <taxon>Agaricomycetes</taxon>
        <taxon>Agaricomycetidae</taxon>
        <taxon>Boletales</taxon>
        <taxon>Boletineae</taxon>
        <taxon>Boletaceae</taxon>
        <taxon>Boletoideae</taxon>
        <taxon>Boletus</taxon>
    </lineage>
</organism>
<reference evidence="2" key="1">
    <citation type="submission" date="2021-03" db="EMBL/GenBank/DDBJ databases">
        <title>Evolutionary innovations through gain and loss of genes in the ectomycorrhizal Boletales.</title>
        <authorList>
            <person name="Wu G."/>
            <person name="Miyauchi S."/>
            <person name="Morin E."/>
            <person name="Yang Z.-L."/>
            <person name="Xu J."/>
            <person name="Martin F.M."/>
        </authorList>
    </citation>
    <scope>NUCLEOTIDE SEQUENCE</scope>
    <source>
        <strain evidence="2">BR01</strain>
    </source>
</reference>
<dbReference type="AlphaFoldDB" id="A0A8I3A5K9"/>
<evidence type="ECO:0000313" key="3">
    <source>
        <dbReference type="Proteomes" id="UP000683000"/>
    </source>
</evidence>
<comment type="caution">
    <text evidence="2">The sequence shown here is derived from an EMBL/GenBank/DDBJ whole genome shotgun (WGS) entry which is preliminary data.</text>
</comment>
<dbReference type="OrthoDB" id="10612498at2759"/>
<evidence type="ECO:0000256" key="1">
    <source>
        <dbReference type="SAM" id="MobiDB-lite"/>
    </source>
</evidence>
<protein>
    <submittedName>
        <fullName evidence="2">Uncharacterized protein</fullName>
    </submittedName>
</protein>
<name>A0A8I3A5K9_9AGAM</name>
<dbReference type="EMBL" id="JAGFBS010000031">
    <property type="protein sequence ID" value="KAG6371956.1"/>
    <property type="molecule type" value="Genomic_DNA"/>
</dbReference>
<dbReference type="Proteomes" id="UP000683000">
    <property type="component" value="Unassembled WGS sequence"/>
</dbReference>
<feature type="region of interest" description="Disordered" evidence="1">
    <location>
        <begin position="155"/>
        <end position="189"/>
    </location>
</feature>
<gene>
    <name evidence="2" type="ORF">JVT61DRAFT_8970</name>
</gene>